<accession>A0A699XLX2</accession>
<reference evidence="2" key="1">
    <citation type="journal article" date="2019" name="Sci. Rep.">
        <title>Draft genome of Tanacetum cinerariifolium, the natural source of mosquito coil.</title>
        <authorList>
            <person name="Yamashiro T."/>
            <person name="Shiraishi A."/>
            <person name="Satake H."/>
            <person name="Nakayama K."/>
        </authorList>
    </citation>
    <scope>NUCLEOTIDE SEQUENCE</scope>
</reference>
<feature type="region of interest" description="Disordered" evidence="1">
    <location>
        <begin position="1"/>
        <end position="27"/>
    </location>
</feature>
<proteinExistence type="predicted"/>
<feature type="compositionally biased region" description="Acidic residues" evidence="1">
    <location>
        <begin position="16"/>
        <end position="27"/>
    </location>
</feature>
<organism evidence="2">
    <name type="scientific">Tanacetum cinerariifolium</name>
    <name type="common">Dalmatian daisy</name>
    <name type="synonym">Chrysanthemum cinerariifolium</name>
    <dbReference type="NCBI Taxonomy" id="118510"/>
    <lineage>
        <taxon>Eukaryota</taxon>
        <taxon>Viridiplantae</taxon>
        <taxon>Streptophyta</taxon>
        <taxon>Embryophyta</taxon>
        <taxon>Tracheophyta</taxon>
        <taxon>Spermatophyta</taxon>
        <taxon>Magnoliopsida</taxon>
        <taxon>eudicotyledons</taxon>
        <taxon>Gunneridae</taxon>
        <taxon>Pentapetalae</taxon>
        <taxon>asterids</taxon>
        <taxon>campanulids</taxon>
        <taxon>Asterales</taxon>
        <taxon>Asteraceae</taxon>
        <taxon>Asteroideae</taxon>
        <taxon>Anthemideae</taxon>
        <taxon>Anthemidinae</taxon>
        <taxon>Tanacetum</taxon>
    </lineage>
</organism>
<feature type="non-terminal residue" evidence="2">
    <location>
        <position position="1"/>
    </location>
</feature>
<name>A0A699XLX2_TANCI</name>
<gene>
    <name evidence="2" type="ORF">Tci_932991</name>
</gene>
<sequence length="79" mass="8890">NGEENLGTNVGREEGHDEEEEEEEDELYRDVNINLRRGIQLGDVHTTQEVEDSHVTLTLVNPDGQQQSSSMSSQFVTSM</sequence>
<comment type="caution">
    <text evidence="2">The sequence shown here is derived from an EMBL/GenBank/DDBJ whole genome shotgun (WGS) entry which is preliminary data.</text>
</comment>
<evidence type="ECO:0000313" key="2">
    <source>
        <dbReference type="EMBL" id="GFD61022.1"/>
    </source>
</evidence>
<feature type="non-terminal residue" evidence="2">
    <location>
        <position position="79"/>
    </location>
</feature>
<dbReference type="EMBL" id="BKCJ011885746">
    <property type="protein sequence ID" value="GFD61022.1"/>
    <property type="molecule type" value="Genomic_DNA"/>
</dbReference>
<protein>
    <submittedName>
        <fullName evidence="2">Uncharacterized protein</fullName>
    </submittedName>
</protein>
<evidence type="ECO:0000256" key="1">
    <source>
        <dbReference type="SAM" id="MobiDB-lite"/>
    </source>
</evidence>
<dbReference type="AlphaFoldDB" id="A0A699XLX2"/>